<proteinExistence type="predicted"/>
<dbReference type="OrthoDB" id="3239987at2"/>
<accession>A0A366K970</accession>
<feature type="signal peptide" evidence="1">
    <location>
        <begin position="1"/>
        <end position="35"/>
    </location>
</feature>
<keyword evidence="3" id="KW-1185">Reference proteome</keyword>
<dbReference type="Gene3D" id="3.40.50.2300">
    <property type="match status" value="1"/>
</dbReference>
<dbReference type="AlphaFoldDB" id="A0A366K970"/>
<dbReference type="EMBL" id="PDCG01000002">
    <property type="protein sequence ID" value="RBP98219.1"/>
    <property type="molecule type" value="Genomic_DNA"/>
</dbReference>
<comment type="caution">
    <text evidence="2">The sequence shown here is derived from an EMBL/GenBank/DDBJ whole genome shotgun (WGS) entry which is preliminary data.</text>
</comment>
<keyword evidence="1" id="KW-0732">Signal</keyword>
<dbReference type="Proteomes" id="UP000252530">
    <property type="component" value="Unassembled WGS sequence"/>
</dbReference>
<evidence type="ECO:0008006" key="4">
    <source>
        <dbReference type="Google" id="ProtNLM"/>
    </source>
</evidence>
<evidence type="ECO:0000256" key="1">
    <source>
        <dbReference type="SAM" id="SignalP"/>
    </source>
</evidence>
<evidence type="ECO:0000313" key="2">
    <source>
        <dbReference type="EMBL" id="RBP98219.1"/>
    </source>
</evidence>
<protein>
    <recommendedName>
        <fullName evidence="4">Sugar ABC transporter substrate-binding protein</fullName>
    </recommendedName>
</protein>
<sequence>MTQHSGFGRVRLVSAMVAACLPLCGLLSACTPSGAAVGDSRSAAAVDHDSIDRPDVRLGFIGSMDLQSDARLLKACSDAGLKTTYIAVTDVHDPFQAARRGLEDLAGQAVNGVVINRLQWQGTQTDAWNRALGKVRAAGIAVVLVDPIDQPKDERLFAARLTVDNHSGQAVPMDAALMSIVNANPHKRDLIVKTQ</sequence>
<gene>
    <name evidence="2" type="ORF">CRD60_03535</name>
</gene>
<name>A0A366K970_9BIFI</name>
<organism evidence="2 3">
    <name type="scientific">Bifidobacterium aemilianum</name>
    <dbReference type="NCBI Taxonomy" id="2493120"/>
    <lineage>
        <taxon>Bacteria</taxon>
        <taxon>Bacillati</taxon>
        <taxon>Actinomycetota</taxon>
        <taxon>Actinomycetes</taxon>
        <taxon>Bifidobacteriales</taxon>
        <taxon>Bifidobacteriaceae</taxon>
        <taxon>Bifidobacterium</taxon>
    </lineage>
</organism>
<reference evidence="2 3" key="1">
    <citation type="submission" date="2017-10" db="EMBL/GenBank/DDBJ databases">
        <title>Bifidobacterium xylocopum sp. nov. and Bifidobacterium aemilianum sp. nov., from the carpenter bee (Xylocopa violacea) digestive tract.</title>
        <authorList>
            <person name="Alberoni D."/>
            <person name="Baffoni L."/>
            <person name="Di Gioia D."/>
            <person name="Gaggia F."/>
            <person name="Biavati B."/>
        </authorList>
    </citation>
    <scope>NUCLEOTIDE SEQUENCE [LARGE SCALE GENOMIC DNA]</scope>
    <source>
        <strain evidence="2 3">XV10</strain>
    </source>
</reference>
<feature type="chain" id="PRO_5016769123" description="Sugar ABC transporter substrate-binding protein" evidence="1">
    <location>
        <begin position="36"/>
        <end position="195"/>
    </location>
</feature>
<evidence type="ECO:0000313" key="3">
    <source>
        <dbReference type="Proteomes" id="UP000252530"/>
    </source>
</evidence>
<dbReference type="RefSeq" id="WP_113859903.1">
    <property type="nucleotide sequence ID" value="NZ_PDCG01000002.1"/>
</dbReference>